<dbReference type="EMBL" id="JABFUD020000013">
    <property type="protein sequence ID" value="KAI5071145.1"/>
    <property type="molecule type" value="Genomic_DNA"/>
</dbReference>
<feature type="transmembrane region" description="Helical" evidence="12">
    <location>
        <begin position="1346"/>
        <end position="1366"/>
    </location>
</feature>
<keyword evidence="4" id="KW-0934">Plastid</keyword>
<feature type="transmembrane region" description="Helical" evidence="12">
    <location>
        <begin position="1280"/>
        <end position="1304"/>
    </location>
</feature>
<keyword evidence="15" id="KW-1185">Reference proteome</keyword>
<keyword evidence="4" id="KW-0150">Chloroplast</keyword>
<dbReference type="InterPro" id="IPR034003">
    <property type="entry name" value="ABCG_PDR_2"/>
</dbReference>
<feature type="transmembrane region" description="Helical" evidence="12">
    <location>
        <begin position="644"/>
        <end position="663"/>
    </location>
</feature>
<evidence type="ECO:0000259" key="13">
    <source>
        <dbReference type="PROSITE" id="PS50893"/>
    </source>
</evidence>
<keyword evidence="6" id="KW-0677">Repeat</keyword>
<dbReference type="Pfam" id="PF00005">
    <property type="entry name" value="ABC_tran"/>
    <property type="match status" value="2"/>
</dbReference>
<keyword evidence="5 12" id="KW-0812">Transmembrane</keyword>
<dbReference type="Pfam" id="PF19055">
    <property type="entry name" value="ABC2_membrane_7"/>
    <property type="match status" value="2"/>
</dbReference>
<feature type="transmembrane region" description="Helical" evidence="12">
    <location>
        <begin position="669"/>
        <end position="692"/>
    </location>
</feature>
<evidence type="ECO:0000256" key="8">
    <source>
        <dbReference type="ARBA" id="ARBA00022840"/>
    </source>
</evidence>
<dbReference type="InterPro" id="IPR034001">
    <property type="entry name" value="ABCG_PDR_1"/>
</dbReference>
<dbReference type="SMART" id="SM00382">
    <property type="entry name" value="AAA"/>
    <property type="match status" value="2"/>
</dbReference>
<dbReference type="Pfam" id="PF14510">
    <property type="entry name" value="ABC_trans_N"/>
    <property type="match status" value="1"/>
</dbReference>
<dbReference type="CDD" id="cd03232">
    <property type="entry name" value="ABCG_PDR_domain2"/>
    <property type="match status" value="1"/>
</dbReference>
<dbReference type="Pfam" id="PF08370">
    <property type="entry name" value="PDR_assoc"/>
    <property type="match status" value="1"/>
</dbReference>
<dbReference type="InterPro" id="IPR003439">
    <property type="entry name" value="ABC_transporter-like_ATP-bd"/>
</dbReference>
<evidence type="ECO:0000256" key="10">
    <source>
        <dbReference type="ARBA" id="ARBA00023136"/>
    </source>
</evidence>
<dbReference type="InterPro" id="IPR013525">
    <property type="entry name" value="ABC2_TM"/>
</dbReference>
<organism evidence="14 15">
    <name type="scientific">Adiantum capillus-veneris</name>
    <name type="common">Maidenhair fern</name>
    <dbReference type="NCBI Taxonomy" id="13818"/>
    <lineage>
        <taxon>Eukaryota</taxon>
        <taxon>Viridiplantae</taxon>
        <taxon>Streptophyta</taxon>
        <taxon>Embryophyta</taxon>
        <taxon>Tracheophyta</taxon>
        <taxon>Polypodiopsida</taxon>
        <taxon>Polypodiidae</taxon>
        <taxon>Polypodiales</taxon>
        <taxon>Pteridineae</taxon>
        <taxon>Pteridaceae</taxon>
        <taxon>Vittarioideae</taxon>
        <taxon>Adiantum</taxon>
    </lineage>
</organism>
<feature type="domain" description="ABC transporter" evidence="13">
    <location>
        <begin position="857"/>
        <end position="1109"/>
    </location>
</feature>
<evidence type="ECO:0000256" key="7">
    <source>
        <dbReference type="ARBA" id="ARBA00022741"/>
    </source>
</evidence>
<dbReference type="InterPro" id="IPR043926">
    <property type="entry name" value="ABCG_dom"/>
</dbReference>
<comment type="subcellular location">
    <subcellularLocation>
        <location evidence="1">Membrane</location>
        <topology evidence="1">Multi-pass membrane protein</topology>
    </subcellularLocation>
</comment>
<evidence type="ECO:0000313" key="15">
    <source>
        <dbReference type="Proteomes" id="UP000886520"/>
    </source>
</evidence>
<dbReference type="GO" id="GO:0016887">
    <property type="term" value="F:ATP hydrolysis activity"/>
    <property type="evidence" value="ECO:0007669"/>
    <property type="project" value="InterPro"/>
</dbReference>
<dbReference type="GO" id="GO:0140359">
    <property type="term" value="F:ABC-type transporter activity"/>
    <property type="evidence" value="ECO:0007669"/>
    <property type="project" value="InterPro"/>
</dbReference>
<evidence type="ECO:0000256" key="12">
    <source>
        <dbReference type="SAM" id="Phobius"/>
    </source>
</evidence>
<gene>
    <name evidence="14" type="ORF">GOP47_0013396</name>
</gene>
<dbReference type="CDD" id="cd03233">
    <property type="entry name" value="ABCG_PDR_domain1"/>
    <property type="match status" value="1"/>
</dbReference>
<feature type="transmembrane region" description="Helical" evidence="12">
    <location>
        <begin position="610"/>
        <end position="632"/>
    </location>
</feature>
<keyword evidence="7" id="KW-0547">Nucleotide-binding</keyword>
<feature type="transmembrane region" description="Helical" evidence="12">
    <location>
        <begin position="1233"/>
        <end position="1259"/>
    </location>
</feature>
<evidence type="ECO:0000256" key="1">
    <source>
        <dbReference type="ARBA" id="ARBA00004141"/>
    </source>
</evidence>
<evidence type="ECO:0000256" key="4">
    <source>
        <dbReference type="ARBA" id="ARBA00022528"/>
    </source>
</evidence>
<evidence type="ECO:0000313" key="14">
    <source>
        <dbReference type="EMBL" id="KAI5071145.1"/>
    </source>
</evidence>
<dbReference type="InterPro" id="IPR027417">
    <property type="entry name" value="P-loop_NTPase"/>
</dbReference>
<accession>A0A9D4UNF1</accession>
<keyword evidence="10 12" id="KW-0472">Membrane</keyword>
<dbReference type="GO" id="GO:0016020">
    <property type="term" value="C:membrane"/>
    <property type="evidence" value="ECO:0007669"/>
    <property type="project" value="UniProtKB-SubCell"/>
</dbReference>
<dbReference type="GO" id="GO:0005524">
    <property type="term" value="F:ATP binding"/>
    <property type="evidence" value="ECO:0007669"/>
    <property type="project" value="UniProtKB-KW"/>
</dbReference>
<comment type="caution">
    <text evidence="14">The sequence shown here is derived from an EMBL/GenBank/DDBJ whole genome shotgun (WGS) entry which is preliminary data.</text>
</comment>
<proteinExistence type="inferred from homology"/>
<dbReference type="Pfam" id="PF01061">
    <property type="entry name" value="ABC2_membrane"/>
    <property type="match status" value="2"/>
</dbReference>
<dbReference type="FunFam" id="3.40.50.300:FF:000179">
    <property type="entry name" value="ABC transporter G family member 34"/>
    <property type="match status" value="1"/>
</dbReference>
<feature type="compositionally biased region" description="Polar residues" evidence="11">
    <location>
        <begin position="808"/>
        <end position="819"/>
    </location>
</feature>
<feature type="transmembrane region" description="Helical" evidence="12">
    <location>
        <begin position="526"/>
        <end position="547"/>
    </location>
</feature>
<sequence>MAALPANEVGIGWGDARSASQRIFAVDDNVFARHSNAREDDEEALKWVALEKLPTFDRLRRGFLQTVNEDGKLIQEEVDIKKLSFAEKSQLVEKILRVIEDDNERFLQKLRERIDNVGIDLPKIEVRFEDLNVEADVHVGSRALPTLYNFLINLVEGLSSFVVPAKKHRLHILKNLSGIIKPTRMTLLLGPPSSGKTTLLLALAGKLPPDLRVSGKVSYNGHEMKDFVPQRTSAYISQHDVQLAELTVRETLDFCGRCQGVGTRYDMLLELSRREKAAGIKPDHDIDVFMKAVALEGQETSIVTDYVLKILGLDICTDTLIGDQMRRGISGGQRKRVTTGEMLVGPAKALFMDEISTGLDSSTTFQIVKCLRQIVHVMDASMLVSLLQPAPETFELFDDVILLSEGQIVYQGPRELVLDYFTSMGFKCPERKSAADFLQEVISRKDQAQFWADQSQPHRYISAAEFSEAFKSFYLGEKLQEELSVPFDRSRSHPAALSTKRFGLQRRALLKACFAREWLLMKRNSFLHIFKTCQVTTVTLIAMTVFLRTELHQNSVADGNLYVGALFFGLVLIMFNGFSEMAIVVSRLPVFYKQREQLFYPAWSYSLPTIIIRLPLSLLESLIWVCLTYYVIGFTPEPSRFFRQLLVLFCISQMASGLFRFLGSVGRSMIIASTFGSFALMIVFVLGGFVISKDRIHKWWIWAYWVSPVMYGQNSLVINEFLADRWNKPYNGSIDANTIGTAVLKSRGFFTEEHWYWICIGALIGFAILFNALFTLALTYLNPLSKPQAILASQDSKDSKGSSKGIELSTSAHSSNGAASESKEKGSNVPSSDFKGTEITVTDQKRGMVLPFQPLSIAFNSINYYVDMPIEMKRQGIMEEKLQLLQDVSGAFRPGVLTALVGVSGAGKTTLMDVLAGRKTGGYIEGSISISGFPKKQETFSRISGYCEQNDIHSPNVTIVESLVFSAWLRLPKEVDKTTRVMFVEEVMELVELTPIKDALVGLPGVNGLSTEQRKRLTIAVELVANPSIIFMDEPTSGLDARAAAIVMRTVRNTVDTGRTVVCTIHQPSIDIFEAFDELLLLKRGGQAIYAGPLGIHSCHLIEYFEGIQGVQPIKDGYNPATWMLDISSPSAEARLNVDFAEIYRNSSVYQKNQALVKELSVPTPGSTELSFATKYSQNFLEQCWACLWKQHWSYWRNPYYNAVRLLFTAAIGFLFGTIFWNLGHKLDTVQDVFNLIGAIYSATLFLGFSNASTVEPVVGIERTVFYRERGAGMYSALPYAFAQAAIEVPYVFVQTLIYVIFVFSMINFPWTAVKFFYFFFFMFFTFLYFTYYGMMSVAITPNVHFAAIISSAFFTFWNLFSGFIIPRKNIPIWWRWYSWADPIQWSIYGIIASQLGDIETIVQDPDAVGTQKYVKQFIKDILGYDHDFLGVVAVVHLGLTVIFLFVFAYGIKKLNFQRR</sequence>
<evidence type="ECO:0000256" key="2">
    <source>
        <dbReference type="ARBA" id="ARBA00006012"/>
    </source>
</evidence>
<evidence type="ECO:0000256" key="9">
    <source>
        <dbReference type="ARBA" id="ARBA00022989"/>
    </source>
</evidence>
<evidence type="ECO:0000256" key="5">
    <source>
        <dbReference type="ARBA" id="ARBA00022692"/>
    </source>
</evidence>
<dbReference type="Gene3D" id="3.40.50.300">
    <property type="entry name" value="P-loop containing nucleotide triphosphate hydrolases"/>
    <property type="match status" value="2"/>
</dbReference>
<protein>
    <recommendedName>
        <fullName evidence="13">ABC transporter domain-containing protein</fullName>
    </recommendedName>
</protein>
<feature type="transmembrane region" description="Helical" evidence="12">
    <location>
        <begin position="755"/>
        <end position="781"/>
    </location>
</feature>
<evidence type="ECO:0000256" key="3">
    <source>
        <dbReference type="ARBA" id="ARBA00022448"/>
    </source>
</evidence>
<dbReference type="PANTHER" id="PTHR48040">
    <property type="entry name" value="PLEIOTROPIC DRUG RESISTANCE PROTEIN 1-LIKE ISOFORM X1"/>
    <property type="match status" value="1"/>
</dbReference>
<keyword evidence="8" id="KW-0067">ATP-binding</keyword>
<evidence type="ECO:0000256" key="11">
    <source>
        <dbReference type="SAM" id="MobiDB-lite"/>
    </source>
</evidence>
<feature type="domain" description="ABC transporter" evidence="13">
    <location>
        <begin position="155"/>
        <end position="430"/>
    </location>
</feature>
<comment type="similarity">
    <text evidence="2">Belongs to the ABC transporter superfamily. ABCG family. PDR (TC 3.A.1.205) subfamily.</text>
</comment>
<feature type="transmembrane region" description="Helical" evidence="12">
    <location>
        <begin position="1429"/>
        <end position="1452"/>
    </location>
</feature>
<reference evidence="14" key="1">
    <citation type="submission" date="2021-01" db="EMBL/GenBank/DDBJ databases">
        <title>Adiantum capillus-veneris genome.</title>
        <authorList>
            <person name="Fang Y."/>
            <person name="Liao Q."/>
        </authorList>
    </citation>
    <scope>NUCLEOTIDE SEQUENCE</scope>
    <source>
        <strain evidence="14">H3</strain>
        <tissue evidence="14">Leaf</tissue>
    </source>
</reference>
<feature type="transmembrane region" description="Helical" evidence="12">
    <location>
        <begin position="559"/>
        <end position="578"/>
    </location>
</feature>
<feature type="region of interest" description="Disordered" evidence="11">
    <location>
        <begin position="795"/>
        <end position="836"/>
    </location>
</feature>
<dbReference type="PANTHER" id="PTHR48040:SF13">
    <property type="entry name" value="ABC TRANSPORTER G FAMILY MEMBER 31"/>
    <property type="match status" value="1"/>
</dbReference>
<dbReference type="Proteomes" id="UP000886520">
    <property type="component" value="Chromosome 13"/>
</dbReference>
<dbReference type="InterPro" id="IPR003593">
    <property type="entry name" value="AAA+_ATPase"/>
</dbReference>
<dbReference type="SUPFAM" id="SSF52540">
    <property type="entry name" value="P-loop containing nucleoside triphosphate hydrolases"/>
    <property type="match status" value="2"/>
</dbReference>
<keyword evidence="9 12" id="KW-1133">Transmembrane helix</keyword>
<dbReference type="PROSITE" id="PS50893">
    <property type="entry name" value="ABC_TRANSPORTER_2"/>
    <property type="match status" value="2"/>
</dbReference>
<evidence type="ECO:0000256" key="6">
    <source>
        <dbReference type="ARBA" id="ARBA00022737"/>
    </source>
</evidence>
<keyword evidence="3" id="KW-0813">Transport</keyword>
<dbReference type="InterPro" id="IPR029481">
    <property type="entry name" value="ABC_trans_N"/>
</dbReference>
<name>A0A9D4UNF1_ADICA</name>
<feature type="transmembrane region" description="Helical" evidence="12">
    <location>
        <begin position="1316"/>
        <end position="1334"/>
    </location>
</feature>
<dbReference type="InterPro" id="IPR013581">
    <property type="entry name" value="PDR_assoc"/>
</dbReference>
<feature type="transmembrane region" description="Helical" evidence="12">
    <location>
        <begin position="1200"/>
        <end position="1221"/>
    </location>
</feature>
<dbReference type="OrthoDB" id="66620at2759"/>
<dbReference type="FunFam" id="3.40.50.300:FF:000059">
    <property type="entry name" value="ABC transporter G family member 40"/>
    <property type="match status" value="1"/>
</dbReference>